<feature type="transmembrane region" description="Helical" evidence="1">
    <location>
        <begin position="43"/>
        <end position="64"/>
    </location>
</feature>
<dbReference type="InterPro" id="IPR010645">
    <property type="entry name" value="MFS_4"/>
</dbReference>
<dbReference type="Pfam" id="PF06779">
    <property type="entry name" value="MFS_4"/>
    <property type="match status" value="1"/>
</dbReference>
<comment type="caution">
    <text evidence="2">The sequence shown here is derived from an EMBL/GenBank/DDBJ whole genome shotgun (WGS) entry which is preliminary data.</text>
</comment>
<feature type="transmembrane region" description="Helical" evidence="1">
    <location>
        <begin position="289"/>
        <end position="309"/>
    </location>
</feature>
<accession>A0ABV2PZ57</accession>
<name>A0ABV2PZ57_9GAMM</name>
<keyword evidence="1" id="KW-0812">Transmembrane</keyword>
<dbReference type="RefSeq" id="WP_354550298.1">
    <property type="nucleotide sequence ID" value="NZ_JBEPSD010000002.1"/>
</dbReference>
<keyword evidence="1" id="KW-0472">Membrane</keyword>
<sequence>MFSPLRSALAGMAILALALGVGRFAFTPLLPLMQADGLSLVDGGWLASINNIGYMLGALACIALSLPQRPALRGGIALLALATLGMGLTVSLPLWMLCRFAAGVAAALLMVHGVAWCMARLRAQRRSGLESLLFSGPGIGVAITGALVAAVHGPTVDAPRWWLVFGVLTALVAVPLWRPLAAPESAATAAAAAASAQHGTPWPLVLIYALLGFSYIIPATFLPLIADAQLHMPALREWFWPLYGVAAMLTTWLLGALPAPRSNYTGLALCLLSQLLGIVLCLYRPRLDSLLLGTVLLGAMSMPSVMFTMREANRLAGCHPTRLIGALTVAFGIGQIAGPMVAATLATHHDGFDAPLELAALATVIALLTALVVARRRSPRPVGKKVSGTV</sequence>
<keyword evidence="1" id="KW-1133">Transmembrane helix</keyword>
<dbReference type="PANTHER" id="PTHR23537:SF1">
    <property type="entry name" value="SUGAR TRANSPORTER"/>
    <property type="match status" value="1"/>
</dbReference>
<feature type="transmembrane region" description="Helical" evidence="1">
    <location>
        <begin position="159"/>
        <end position="177"/>
    </location>
</feature>
<feature type="transmembrane region" description="Helical" evidence="1">
    <location>
        <begin position="76"/>
        <end position="94"/>
    </location>
</feature>
<keyword evidence="3" id="KW-1185">Reference proteome</keyword>
<gene>
    <name evidence="2" type="ORF">ABIE04_002381</name>
</gene>
<reference evidence="2 3" key="1">
    <citation type="submission" date="2024-06" db="EMBL/GenBank/DDBJ databases">
        <title>Sorghum-associated microbial communities from plants grown in Nebraska, USA.</title>
        <authorList>
            <person name="Schachtman D."/>
        </authorList>
    </citation>
    <scope>NUCLEOTIDE SEQUENCE [LARGE SCALE GENOMIC DNA]</scope>
    <source>
        <strain evidence="2 3">1757</strain>
    </source>
</reference>
<feature type="transmembrane region" description="Helical" evidence="1">
    <location>
        <begin position="131"/>
        <end position="153"/>
    </location>
</feature>
<protein>
    <submittedName>
        <fullName evidence="2">MFS family arabinose efflux permease</fullName>
    </submittedName>
</protein>
<dbReference type="Proteomes" id="UP001549251">
    <property type="component" value="Unassembled WGS sequence"/>
</dbReference>
<dbReference type="Gene3D" id="1.20.1250.20">
    <property type="entry name" value="MFS general substrate transporter like domains"/>
    <property type="match status" value="2"/>
</dbReference>
<feature type="transmembrane region" description="Helical" evidence="1">
    <location>
        <begin position="238"/>
        <end position="257"/>
    </location>
</feature>
<dbReference type="SUPFAM" id="SSF103473">
    <property type="entry name" value="MFS general substrate transporter"/>
    <property type="match status" value="1"/>
</dbReference>
<feature type="transmembrane region" description="Helical" evidence="1">
    <location>
        <begin position="264"/>
        <end position="283"/>
    </location>
</feature>
<feature type="transmembrane region" description="Helical" evidence="1">
    <location>
        <begin position="321"/>
        <end position="342"/>
    </location>
</feature>
<evidence type="ECO:0000256" key="1">
    <source>
        <dbReference type="SAM" id="Phobius"/>
    </source>
</evidence>
<feature type="transmembrane region" description="Helical" evidence="1">
    <location>
        <begin position="205"/>
        <end position="226"/>
    </location>
</feature>
<evidence type="ECO:0000313" key="3">
    <source>
        <dbReference type="Proteomes" id="UP001549251"/>
    </source>
</evidence>
<dbReference type="InterPro" id="IPR036259">
    <property type="entry name" value="MFS_trans_sf"/>
</dbReference>
<dbReference type="EMBL" id="JBEPSD010000002">
    <property type="protein sequence ID" value="MET4570020.1"/>
    <property type="molecule type" value="Genomic_DNA"/>
</dbReference>
<evidence type="ECO:0000313" key="2">
    <source>
        <dbReference type="EMBL" id="MET4570020.1"/>
    </source>
</evidence>
<organism evidence="2 3">
    <name type="scientific">Rhodanobacter soli</name>
    <dbReference type="NCBI Taxonomy" id="590609"/>
    <lineage>
        <taxon>Bacteria</taxon>
        <taxon>Pseudomonadati</taxon>
        <taxon>Pseudomonadota</taxon>
        <taxon>Gammaproteobacteria</taxon>
        <taxon>Lysobacterales</taxon>
        <taxon>Rhodanobacteraceae</taxon>
        <taxon>Rhodanobacter</taxon>
    </lineage>
</organism>
<feature type="transmembrane region" description="Helical" evidence="1">
    <location>
        <begin position="100"/>
        <end position="119"/>
    </location>
</feature>
<dbReference type="PANTHER" id="PTHR23537">
    <property type="match status" value="1"/>
</dbReference>
<feature type="transmembrane region" description="Helical" evidence="1">
    <location>
        <begin position="354"/>
        <end position="374"/>
    </location>
</feature>
<proteinExistence type="predicted"/>